<evidence type="ECO:0000313" key="1">
    <source>
        <dbReference type="EMBL" id="EUA88875.1"/>
    </source>
</evidence>
<organism evidence="1 2">
    <name type="scientific">Mycobacterium ulcerans str. Harvey</name>
    <dbReference type="NCBI Taxonomy" id="1299332"/>
    <lineage>
        <taxon>Bacteria</taxon>
        <taxon>Bacillati</taxon>
        <taxon>Actinomycetota</taxon>
        <taxon>Actinomycetes</taxon>
        <taxon>Mycobacteriales</taxon>
        <taxon>Mycobacteriaceae</taxon>
        <taxon>Mycobacterium</taxon>
        <taxon>Mycobacterium ulcerans group</taxon>
    </lineage>
</organism>
<accession>A0ABP3AGG9</accession>
<protein>
    <submittedName>
        <fullName evidence="1">Uncharacterized protein</fullName>
    </submittedName>
</protein>
<evidence type="ECO:0000313" key="2">
    <source>
        <dbReference type="Proteomes" id="UP000020681"/>
    </source>
</evidence>
<sequence length="41" mass="4866">MSNLNLAEQNFVRHSTGLLWWIQTNRRMRSPTLMQSFPVFG</sequence>
<dbReference type="EMBL" id="JAOL01000132">
    <property type="protein sequence ID" value="EUA88875.1"/>
    <property type="molecule type" value="Genomic_DNA"/>
</dbReference>
<proteinExistence type="predicted"/>
<keyword evidence="2" id="KW-1185">Reference proteome</keyword>
<gene>
    <name evidence="1" type="ORF">I551_4653</name>
</gene>
<reference evidence="1 2" key="1">
    <citation type="submission" date="2014-01" db="EMBL/GenBank/DDBJ databases">
        <authorList>
            <person name="Dobos K."/>
            <person name="Lenaerts A."/>
            <person name="Ordway D."/>
            <person name="DeGroote M.A."/>
            <person name="Parker T."/>
            <person name="Sizemore C."/>
            <person name="Tallon L.J."/>
            <person name="Sadzewicz L.K."/>
            <person name="Sengamalay N."/>
            <person name="Fraser C.M."/>
            <person name="Hine E."/>
            <person name="Shefchek K.A."/>
            <person name="Das S.P."/>
            <person name="Tettelin H."/>
        </authorList>
    </citation>
    <scope>NUCLEOTIDE SEQUENCE [LARGE SCALE GENOMIC DNA]</scope>
    <source>
        <strain evidence="1 2">Harvey</strain>
    </source>
</reference>
<comment type="caution">
    <text evidence="1">The sequence shown here is derived from an EMBL/GenBank/DDBJ whole genome shotgun (WGS) entry which is preliminary data.</text>
</comment>
<dbReference type="Proteomes" id="UP000020681">
    <property type="component" value="Unassembled WGS sequence"/>
</dbReference>
<name>A0ABP3AGG9_MYCUL</name>